<dbReference type="AlphaFoldDB" id="G0QYA7"/>
<proteinExistence type="predicted"/>
<dbReference type="GeneID" id="14905922"/>
<evidence type="ECO:0000313" key="2">
    <source>
        <dbReference type="Proteomes" id="UP000008983"/>
    </source>
</evidence>
<evidence type="ECO:0000313" key="1">
    <source>
        <dbReference type="EMBL" id="EGR29810.1"/>
    </source>
</evidence>
<organism evidence="1 2">
    <name type="scientific">Ichthyophthirius multifiliis</name>
    <name type="common">White spot disease agent</name>
    <name type="synonym">Ich</name>
    <dbReference type="NCBI Taxonomy" id="5932"/>
    <lineage>
        <taxon>Eukaryota</taxon>
        <taxon>Sar</taxon>
        <taxon>Alveolata</taxon>
        <taxon>Ciliophora</taxon>
        <taxon>Intramacronucleata</taxon>
        <taxon>Oligohymenophorea</taxon>
        <taxon>Hymenostomatida</taxon>
        <taxon>Ophryoglenina</taxon>
        <taxon>Ichthyophthirius</taxon>
    </lineage>
</organism>
<sequence length="207" mass="25036">VNQKIIQMIYLKTINIQIFIQQVIRLNYLINKNLTLYYLIFQNTNNMHLQKQQQIKEIQQQLPQLNNYYLTNTIQFLIKILTIIHLSKPYLNLQNSTLPCFKILPKGIKHFDFHIVSYIRHLFQLLQIIHYHLNVILEQLKRQIRDKIHIQYNFLKKARIFNSLSIQYLQNLKKKKSIAHQYHVHSTQAILVHFFLLQQASYSQKLT</sequence>
<dbReference type="RefSeq" id="XP_004031046.1">
    <property type="nucleotide sequence ID" value="XM_004030998.1"/>
</dbReference>
<gene>
    <name evidence="1" type="ORF">IMG5_148390</name>
</gene>
<dbReference type="InParanoid" id="G0QYA7"/>
<feature type="non-terminal residue" evidence="1">
    <location>
        <position position="1"/>
    </location>
</feature>
<protein>
    <submittedName>
        <fullName evidence="1">Uncharacterized protein</fullName>
    </submittedName>
</protein>
<dbReference type="EMBL" id="GL984105">
    <property type="protein sequence ID" value="EGR29810.1"/>
    <property type="molecule type" value="Genomic_DNA"/>
</dbReference>
<keyword evidence="2" id="KW-1185">Reference proteome</keyword>
<accession>G0QYA7</accession>
<name>G0QYA7_ICHMU</name>
<dbReference type="Proteomes" id="UP000008983">
    <property type="component" value="Unassembled WGS sequence"/>
</dbReference>
<reference evidence="1 2" key="1">
    <citation type="submission" date="2011-07" db="EMBL/GenBank/DDBJ databases">
        <authorList>
            <person name="Coyne R."/>
            <person name="Brami D."/>
            <person name="Johnson J."/>
            <person name="Hostetler J."/>
            <person name="Hannick L."/>
            <person name="Clark T."/>
            <person name="Cassidy-Hanley D."/>
            <person name="Inman J."/>
        </authorList>
    </citation>
    <scope>NUCLEOTIDE SEQUENCE [LARGE SCALE GENOMIC DNA]</scope>
    <source>
        <strain evidence="1 2">G5</strain>
    </source>
</reference>